<comment type="function">
    <text evidence="4">Functions in the N-end rule pathway of protein degradation where it conjugates Leu from its aminoacyl-tRNA to the N-termini of proteins containing an N-terminal aspartate or glutamate.</text>
</comment>
<dbReference type="HAMAP" id="MF_00689">
    <property type="entry name" value="Bpt"/>
    <property type="match status" value="1"/>
</dbReference>
<dbReference type="PANTHER" id="PTHR21367">
    <property type="entry name" value="ARGININE-TRNA-PROTEIN TRANSFERASE 1"/>
    <property type="match status" value="1"/>
</dbReference>
<dbReference type="GO" id="GO:0004057">
    <property type="term" value="F:arginyl-tRNA--protein transferase activity"/>
    <property type="evidence" value="ECO:0007669"/>
    <property type="project" value="InterPro"/>
</dbReference>
<keyword evidence="3 4" id="KW-0012">Acyltransferase</keyword>
<dbReference type="RefSeq" id="WP_095986071.1">
    <property type="nucleotide sequence ID" value="NZ_CP022098.1"/>
</dbReference>
<dbReference type="InterPro" id="IPR016181">
    <property type="entry name" value="Acyl_CoA_acyltransferase"/>
</dbReference>
<evidence type="ECO:0000256" key="3">
    <source>
        <dbReference type="ARBA" id="ARBA00023315"/>
    </source>
</evidence>
<evidence type="ECO:0000259" key="6">
    <source>
        <dbReference type="Pfam" id="PF04376"/>
    </source>
</evidence>
<comment type="catalytic activity">
    <reaction evidence="4">
        <text>N-terminal L-glutamyl-[protein] + L-leucyl-tRNA(Leu) = N-terminal L-leucyl-L-glutamyl-[protein] + tRNA(Leu) + H(+)</text>
        <dbReference type="Rhea" id="RHEA:50412"/>
        <dbReference type="Rhea" id="RHEA-COMP:9613"/>
        <dbReference type="Rhea" id="RHEA-COMP:9622"/>
        <dbReference type="Rhea" id="RHEA-COMP:12664"/>
        <dbReference type="Rhea" id="RHEA-COMP:12668"/>
        <dbReference type="ChEBI" id="CHEBI:15378"/>
        <dbReference type="ChEBI" id="CHEBI:64721"/>
        <dbReference type="ChEBI" id="CHEBI:78442"/>
        <dbReference type="ChEBI" id="CHEBI:78494"/>
        <dbReference type="ChEBI" id="CHEBI:133041"/>
        <dbReference type="EC" id="2.3.2.29"/>
    </reaction>
</comment>
<evidence type="ECO:0000313" key="9">
    <source>
        <dbReference type="Proteomes" id="UP000217257"/>
    </source>
</evidence>
<evidence type="ECO:0000256" key="5">
    <source>
        <dbReference type="SAM" id="MobiDB-lite"/>
    </source>
</evidence>
<dbReference type="AlphaFoldDB" id="A0A250J2K4"/>
<sequence>MAIILGHSVEPPGECSYLPDQSSSMEQFVMKDVTPEEYERMLVRGWRRFGPMYFRPACQACFQCVSLRIPTATFQPNRSQRRARAACAHLRVEVGPPRVDEERLALYRAWHAEREQTREWNASPIGPREYFLQFAFPHPCAREVAWYDDTAEGGPRLVGLGICDETLRAWSAVYFFYDPAYARASLGSANVVFQVELARARGIPHVYLGYRVQECASLRYKGTFRPHELLEGRPDPDEPPRWTPADDSGDPVP</sequence>
<evidence type="ECO:0000259" key="7">
    <source>
        <dbReference type="Pfam" id="PF04377"/>
    </source>
</evidence>
<dbReference type="KEGG" id="cfus:CYFUS_003228"/>
<proteinExistence type="inferred from homology"/>
<organism evidence="8 9">
    <name type="scientific">Cystobacter fuscus</name>
    <dbReference type="NCBI Taxonomy" id="43"/>
    <lineage>
        <taxon>Bacteria</taxon>
        <taxon>Pseudomonadati</taxon>
        <taxon>Myxococcota</taxon>
        <taxon>Myxococcia</taxon>
        <taxon>Myxococcales</taxon>
        <taxon>Cystobacterineae</taxon>
        <taxon>Archangiaceae</taxon>
        <taxon>Cystobacter</taxon>
    </lineage>
</organism>
<evidence type="ECO:0000256" key="2">
    <source>
        <dbReference type="ARBA" id="ARBA00022679"/>
    </source>
</evidence>
<keyword evidence="2 4" id="KW-0808">Transferase</keyword>
<evidence type="ECO:0000313" key="8">
    <source>
        <dbReference type="EMBL" id="ATB37803.1"/>
    </source>
</evidence>
<dbReference type="EMBL" id="CP022098">
    <property type="protein sequence ID" value="ATB37803.1"/>
    <property type="molecule type" value="Genomic_DNA"/>
</dbReference>
<comment type="similarity">
    <text evidence="4">Belongs to the R-transferase family. Bpt subfamily.</text>
</comment>
<gene>
    <name evidence="4" type="primary">bpt</name>
    <name evidence="8" type="ORF">CYFUS_003228</name>
</gene>
<evidence type="ECO:0000256" key="1">
    <source>
        <dbReference type="ARBA" id="ARBA00022490"/>
    </source>
</evidence>
<dbReference type="SUPFAM" id="SSF55729">
    <property type="entry name" value="Acyl-CoA N-acyltransferases (Nat)"/>
    <property type="match status" value="1"/>
</dbReference>
<dbReference type="GO" id="GO:0005737">
    <property type="term" value="C:cytoplasm"/>
    <property type="evidence" value="ECO:0007669"/>
    <property type="project" value="UniProtKB-SubCell"/>
</dbReference>
<protein>
    <recommendedName>
        <fullName evidence="4">Aspartate/glutamate leucyltransferase</fullName>
        <ecNumber evidence="4">2.3.2.29</ecNumber>
    </recommendedName>
</protein>
<feature type="compositionally biased region" description="Basic and acidic residues" evidence="5">
    <location>
        <begin position="229"/>
        <end position="240"/>
    </location>
</feature>
<dbReference type="InterPro" id="IPR007471">
    <property type="entry name" value="N-end_Aminoacyl_Trfase_N"/>
</dbReference>
<dbReference type="EC" id="2.3.2.29" evidence="4"/>
<comment type="catalytic activity">
    <reaction evidence="4">
        <text>N-terminal L-aspartyl-[protein] + L-leucyl-tRNA(Leu) = N-terminal L-leucyl-L-aspartyl-[protein] + tRNA(Leu) + H(+)</text>
        <dbReference type="Rhea" id="RHEA:50420"/>
        <dbReference type="Rhea" id="RHEA-COMP:9613"/>
        <dbReference type="Rhea" id="RHEA-COMP:9622"/>
        <dbReference type="Rhea" id="RHEA-COMP:12669"/>
        <dbReference type="Rhea" id="RHEA-COMP:12674"/>
        <dbReference type="ChEBI" id="CHEBI:15378"/>
        <dbReference type="ChEBI" id="CHEBI:64720"/>
        <dbReference type="ChEBI" id="CHEBI:78442"/>
        <dbReference type="ChEBI" id="CHEBI:78494"/>
        <dbReference type="ChEBI" id="CHEBI:133042"/>
        <dbReference type="EC" id="2.3.2.29"/>
    </reaction>
</comment>
<reference evidence="8 9" key="1">
    <citation type="submission" date="2017-06" db="EMBL/GenBank/DDBJ databases">
        <title>Sequencing and comparative analysis of myxobacterial genomes.</title>
        <authorList>
            <person name="Rupp O."/>
            <person name="Goesmann A."/>
            <person name="Sogaard-Andersen L."/>
        </authorList>
    </citation>
    <scope>NUCLEOTIDE SEQUENCE [LARGE SCALE GENOMIC DNA]</scope>
    <source>
        <strain evidence="8 9">DSM 52655</strain>
    </source>
</reference>
<comment type="subcellular location">
    <subcellularLocation>
        <location evidence="4">Cytoplasm</location>
    </subcellularLocation>
</comment>
<keyword evidence="1 4" id="KW-0963">Cytoplasm</keyword>
<name>A0A250J2K4_9BACT</name>
<feature type="region of interest" description="Disordered" evidence="5">
    <location>
        <begin position="229"/>
        <end position="253"/>
    </location>
</feature>
<feature type="domain" description="N-end rule aminoacyl transferase C-terminal" evidence="7">
    <location>
        <begin position="102"/>
        <end position="230"/>
    </location>
</feature>
<dbReference type="GO" id="GO:0071596">
    <property type="term" value="P:ubiquitin-dependent protein catabolic process via the N-end rule pathway"/>
    <property type="evidence" value="ECO:0007669"/>
    <property type="project" value="InterPro"/>
</dbReference>
<dbReference type="Pfam" id="PF04376">
    <property type="entry name" value="ATE_N"/>
    <property type="match status" value="1"/>
</dbReference>
<dbReference type="Pfam" id="PF04377">
    <property type="entry name" value="ATE_C"/>
    <property type="match status" value="1"/>
</dbReference>
<accession>A0A250J2K4</accession>
<evidence type="ECO:0000256" key="4">
    <source>
        <dbReference type="HAMAP-Rule" id="MF_00689"/>
    </source>
</evidence>
<dbReference type="InterPro" id="IPR017138">
    <property type="entry name" value="Asp_Glu_LeuTrfase"/>
</dbReference>
<feature type="domain" description="N-end aminoacyl transferase N-terminal" evidence="6">
    <location>
        <begin position="14"/>
        <end position="82"/>
    </location>
</feature>
<dbReference type="InterPro" id="IPR030700">
    <property type="entry name" value="N-end_Aminoacyl_Trfase"/>
</dbReference>
<dbReference type="Proteomes" id="UP000217257">
    <property type="component" value="Chromosome"/>
</dbReference>
<dbReference type="InterPro" id="IPR007472">
    <property type="entry name" value="N-end_Aminoacyl_Trfase_C"/>
</dbReference>
<dbReference type="PANTHER" id="PTHR21367:SF1">
    <property type="entry name" value="ARGINYL-TRNA--PROTEIN TRANSFERASE 1"/>
    <property type="match status" value="1"/>
</dbReference>
<dbReference type="GO" id="GO:0008914">
    <property type="term" value="F:leucyl-tRNA--protein transferase activity"/>
    <property type="evidence" value="ECO:0007669"/>
    <property type="project" value="UniProtKB-UniRule"/>
</dbReference>
<dbReference type="NCBIfam" id="NF002344">
    <property type="entry name" value="PRK01305.2-1"/>
    <property type="match status" value="1"/>
</dbReference>